<dbReference type="CDD" id="cd00383">
    <property type="entry name" value="trans_reg_C"/>
    <property type="match status" value="1"/>
</dbReference>
<sequence length="296" mass="33745">MLYKEKLFKMRSRYVYGSLLLLSICIVFGSFSINNTDDFDFAKREVLLRRIGHELLLQTGDSTSRVLPIEKVAENEYQIKFEHDFSFQPDSLVNTTRRLLAKDPFAVDYIVRVVKCGNSNVAYSYSISKNKKDDIIACIGRVQPSACYMINIKFKPTGIHTTKNSYLLGSLPILAIVGFIFLRSVKSRKNTAKDQSTTLFTLGSVLFNAKERQLIIHDRTIDLTGTEARLLLIFASSPNETIMRSRLQKEIWEDEGVIVGRSLDMFISKLRKKLEIDPKINIVVIRGKGYKLEISA</sequence>
<comment type="caution">
    <text evidence="5">The sequence shown here is derived from an EMBL/GenBank/DDBJ whole genome shotgun (WGS) entry which is preliminary data.</text>
</comment>
<reference evidence="5 6" key="1">
    <citation type="submission" date="2018-09" db="EMBL/GenBank/DDBJ databases">
        <title>Genomic Encyclopedia of Type Strains, Phase III (KMG-III): the genomes of soil and plant-associated and newly described type strains.</title>
        <authorList>
            <person name="Whitman W."/>
        </authorList>
    </citation>
    <scope>NUCLEOTIDE SEQUENCE [LARGE SCALE GENOMIC DNA]</scope>
    <source>
        <strain evidence="5 6">CECT 7938</strain>
    </source>
</reference>
<protein>
    <submittedName>
        <fullName evidence="5">Transcriptional regulator</fullName>
    </submittedName>
</protein>
<keyword evidence="3" id="KW-0812">Transmembrane</keyword>
<keyword evidence="6" id="KW-1185">Reference proteome</keyword>
<accession>A0A420BIE1</accession>
<dbReference type="GO" id="GO:0000160">
    <property type="term" value="P:phosphorelay signal transduction system"/>
    <property type="evidence" value="ECO:0007669"/>
    <property type="project" value="InterPro"/>
</dbReference>
<dbReference type="InterPro" id="IPR036388">
    <property type="entry name" value="WH-like_DNA-bd_sf"/>
</dbReference>
<evidence type="ECO:0000256" key="2">
    <source>
        <dbReference type="PROSITE-ProRule" id="PRU01091"/>
    </source>
</evidence>
<keyword evidence="1 2" id="KW-0238">DNA-binding</keyword>
<evidence type="ECO:0000256" key="1">
    <source>
        <dbReference type="ARBA" id="ARBA00023125"/>
    </source>
</evidence>
<evidence type="ECO:0000259" key="4">
    <source>
        <dbReference type="PROSITE" id="PS51755"/>
    </source>
</evidence>
<dbReference type="Gene3D" id="1.10.10.10">
    <property type="entry name" value="Winged helix-like DNA-binding domain superfamily/Winged helix DNA-binding domain"/>
    <property type="match status" value="1"/>
</dbReference>
<dbReference type="Pfam" id="PF00486">
    <property type="entry name" value="Trans_reg_C"/>
    <property type="match status" value="1"/>
</dbReference>
<name>A0A420BIE1_SPHD1</name>
<keyword evidence="3" id="KW-1133">Transmembrane helix</keyword>
<evidence type="ECO:0000313" key="5">
    <source>
        <dbReference type="EMBL" id="RKE56478.1"/>
    </source>
</evidence>
<organism evidence="5 6">
    <name type="scientific">Sphingobacterium detergens</name>
    <dbReference type="NCBI Taxonomy" id="1145106"/>
    <lineage>
        <taxon>Bacteria</taxon>
        <taxon>Pseudomonadati</taxon>
        <taxon>Bacteroidota</taxon>
        <taxon>Sphingobacteriia</taxon>
        <taxon>Sphingobacteriales</taxon>
        <taxon>Sphingobacteriaceae</taxon>
        <taxon>Sphingobacterium</taxon>
    </lineage>
</organism>
<dbReference type="Proteomes" id="UP000286246">
    <property type="component" value="Unassembled WGS sequence"/>
</dbReference>
<feature type="DNA-binding region" description="OmpR/PhoB-type" evidence="2">
    <location>
        <begin position="197"/>
        <end position="294"/>
    </location>
</feature>
<feature type="transmembrane region" description="Helical" evidence="3">
    <location>
        <begin position="166"/>
        <end position="185"/>
    </location>
</feature>
<dbReference type="OrthoDB" id="7556122at2"/>
<feature type="domain" description="OmpR/PhoB-type" evidence="4">
    <location>
        <begin position="197"/>
        <end position="294"/>
    </location>
</feature>
<dbReference type="AlphaFoldDB" id="A0A420BIE1"/>
<keyword evidence="3" id="KW-0472">Membrane</keyword>
<dbReference type="InterPro" id="IPR016032">
    <property type="entry name" value="Sig_transdc_resp-reg_C-effctor"/>
</dbReference>
<dbReference type="EMBL" id="RAPY01000001">
    <property type="protein sequence ID" value="RKE56478.1"/>
    <property type="molecule type" value="Genomic_DNA"/>
</dbReference>
<dbReference type="SMART" id="SM00862">
    <property type="entry name" value="Trans_reg_C"/>
    <property type="match status" value="1"/>
</dbReference>
<evidence type="ECO:0000313" key="6">
    <source>
        <dbReference type="Proteomes" id="UP000286246"/>
    </source>
</evidence>
<evidence type="ECO:0000256" key="3">
    <source>
        <dbReference type="SAM" id="Phobius"/>
    </source>
</evidence>
<dbReference type="PROSITE" id="PS51755">
    <property type="entry name" value="OMPR_PHOB"/>
    <property type="match status" value="1"/>
</dbReference>
<gene>
    <name evidence="5" type="ORF">DFQ12_1342</name>
</gene>
<proteinExistence type="predicted"/>
<dbReference type="GO" id="GO:0006355">
    <property type="term" value="P:regulation of DNA-templated transcription"/>
    <property type="evidence" value="ECO:0007669"/>
    <property type="project" value="InterPro"/>
</dbReference>
<dbReference type="GO" id="GO:0003677">
    <property type="term" value="F:DNA binding"/>
    <property type="evidence" value="ECO:0007669"/>
    <property type="project" value="UniProtKB-UniRule"/>
</dbReference>
<dbReference type="SUPFAM" id="SSF46894">
    <property type="entry name" value="C-terminal effector domain of the bipartite response regulators"/>
    <property type="match status" value="1"/>
</dbReference>
<feature type="transmembrane region" description="Helical" evidence="3">
    <location>
        <begin position="14"/>
        <end position="33"/>
    </location>
</feature>
<dbReference type="InterPro" id="IPR001867">
    <property type="entry name" value="OmpR/PhoB-type_DNA-bd"/>
</dbReference>